<evidence type="ECO:0000313" key="2">
    <source>
        <dbReference type="EMBL" id="MRG58766.1"/>
    </source>
</evidence>
<reference evidence="2 3" key="1">
    <citation type="submission" date="2019-10" db="EMBL/GenBank/DDBJ databases">
        <authorList>
            <person name="Nie G."/>
            <person name="Ming H."/>
            <person name="Yi B."/>
        </authorList>
    </citation>
    <scope>NUCLEOTIDE SEQUENCE [LARGE SCALE GENOMIC DNA]</scope>
    <source>
        <strain evidence="2 3">CFH 90414</strain>
    </source>
</reference>
<protein>
    <recommendedName>
        <fullName evidence="1">TY-Chap N-terminal domain-containing protein</fullName>
    </recommendedName>
</protein>
<name>A0A6I2F8R7_9MICO</name>
<dbReference type="RefSeq" id="WP_153683191.1">
    <property type="nucleotide sequence ID" value="NZ_WJIF01000001.1"/>
</dbReference>
<dbReference type="InterPro" id="IPR054344">
    <property type="entry name" value="TY-Chap_N"/>
</dbReference>
<organism evidence="2 3">
    <name type="scientific">Agromyces agglutinans</name>
    <dbReference type="NCBI Taxonomy" id="2662258"/>
    <lineage>
        <taxon>Bacteria</taxon>
        <taxon>Bacillati</taxon>
        <taxon>Actinomycetota</taxon>
        <taxon>Actinomycetes</taxon>
        <taxon>Micrococcales</taxon>
        <taxon>Microbacteriaceae</taxon>
        <taxon>Agromyces</taxon>
    </lineage>
</organism>
<feature type="domain" description="TY-Chap N-terminal" evidence="1">
    <location>
        <begin position="4"/>
        <end position="125"/>
    </location>
</feature>
<sequence>MTDPWGATRVELERRLRSLLTGQALVLSEPDSEASASPRGFFARRGRRPVPVRYVQFLRLEDALVVECVSDAYWPSMATEQKAELVAAGWHEPNTLREYPTENLVRSFDLEAAPDAAVAAVRALITLGCDPGSRWTWAEIVD</sequence>
<evidence type="ECO:0000259" key="1">
    <source>
        <dbReference type="Pfam" id="PF22552"/>
    </source>
</evidence>
<keyword evidence="3" id="KW-1185">Reference proteome</keyword>
<dbReference type="AlphaFoldDB" id="A0A6I2F8R7"/>
<gene>
    <name evidence="2" type="ORF">GE115_02595</name>
</gene>
<proteinExistence type="predicted"/>
<dbReference type="Pfam" id="PF22552">
    <property type="entry name" value="TY-Chap3"/>
    <property type="match status" value="1"/>
</dbReference>
<accession>A0A6I2F8R7</accession>
<dbReference type="EMBL" id="WJIF01000001">
    <property type="protein sequence ID" value="MRG58766.1"/>
    <property type="molecule type" value="Genomic_DNA"/>
</dbReference>
<evidence type="ECO:0000313" key="3">
    <source>
        <dbReference type="Proteomes" id="UP000431080"/>
    </source>
</evidence>
<comment type="caution">
    <text evidence="2">The sequence shown here is derived from an EMBL/GenBank/DDBJ whole genome shotgun (WGS) entry which is preliminary data.</text>
</comment>
<dbReference type="Proteomes" id="UP000431080">
    <property type="component" value="Unassembled WGS sequence"/>
</dbReference>